<name>A0A8S5U2B9_9CAUD</name>
<organism evidence="1">
    <name type="scientific">Siphoviridae sp. ctqzz19</name>
    <dbReference type="NCBI Taxonomy" id="2825682"/>
    <lineage>
        <taxon>Viruses</taxon>
        <taxon>Duplodnaviria</taxon>
        <taxon>Heunggongvirae</taxon>
        <taxon>Uroviricota</taxon>
        <taxon>Caudoviricetes</taxon>
    </lineage>
</organism>
<protein>
    <submittedName>
        <fullName evidence="1">Uncharacterized protein</fullName>
    </submittedName>
</protein>
<sequence length="75" mass="8324">MGIDSITKISLLKSGKATDTVYLVMFSNGERVTYTKKPLSQNVNDYITICIKYEKAIKSSVPVTSGILETTIYEL</sequence>
<evidence type="ECO:0000313" key="1">
    <source>
        <dbReference type="EMBL" id="DAF88578.1"/>
    </source>
</evidence>
<dbReference type="EMBL" id="BK015988">
    <property type="protein sequence ID" value="DAF88578.1"/>
    <property type="molecule type" value="Genomic_DNA"/>
</dbReference>
<accession>A0A8S5U2B9</accession>
<proteinExistence type="predicted"/>
<reference evidence="1" key="1">
    <citation type="journal article" date="2021" name="Proc. Natl. Acad. Sci. U.S.A.">
        <title>A Catalog of Tens of Thousands of Viruses from Human Metagenomes Reveals Hidden Associations with Chronic Diseases.</title>
        <authorList>
            <person name="Tisza M.J."/>
            <person name="Buck C.B."/>
        </authorList>
    </citation>
    <scope>NUCLEOTIDE SEQUENCE</scope>
    <source>
        <strain evidence="1">Ctqzz19</strain>
    </source>
</reference>